<keyword evidence="4" id="KW-0378">Hydrolase</keyword>
<protein>
    <submittedName>
        <fullName evidence="4">Helicase-like protein</fullName>
    </submittedName>
</protein>
<dbReference type="AlphaFoldDB" id="A0A975Y714"/>
<keyword evidence="1" id="KW-0238">DNA-binding</keyword>
<keyword evidence="4" id="KW-0067">ATP-binding</keyword>
<dbReference type="GO" id="GO:0043138">
    <property type="term" value="F:3'-5' DNA helicase activity"/>
    <property type="evidence" value="ECO:0007669"/>
    <property type="project" value="TreeGrafter"/>
</dbReference>
<dbReference type="SUPFAM" id="SSF52540">
    <property type="entry name" value="P-loop containing nucleoside triphosphate hydrolases"/>
    <property type="match status" value="1"/>
</dbReference>
<sequence>MTDSFLELKEILQTGEIPKDTSYFAEACHQRLLEALHNSPGTRDIASLVRHVLRREDELQGVTSQTLLKVTKRHPFPDRNIWKQTSITVLGEDANTYLISANAWQPEWLKFSTEYPPDAPLYKEEIRRNYEPVTGDPFLELVELDAYRSIGQKQAIHAILTAPEKSTLVVNLPTGSGKSLCAQLPALLESQTAGVSVVVVPTTALAIDQERAIRHLVNHDTAYYSDKTLQGQEKREEIRLRIRAGIQRIIFTSPESLMESLASSLYEAANLGLLRYFVIDEAHMVEQWGDDFRPAFQEIPGLRRDLLRLTSFTTLLLTATLTESCIDTLETLFGKPGEFKVISAVQLRPEPAYWFAYILHLTGYPEKKQTNATTKGRIRQRNKMK</sequence>
<accession>A0A975Y714</accession>
<dbReference type="KEGG" id="rsin:B6N60_04581"/>
<dbReference type="InterPro" id="IPR011545">
    <property type="entry name" value="DEAD/DEAH_box_helicase_dom"/>
</dbReference>
<dbReference type="GO" id="GO:0009378">
    <property type="term" value="F:four-way junction helicase activity"/>
    <property type="evidence" value="ECO:0007669"/>
    <property type="project" value="TreeGrafter"/>
</dbReference>
<reference evidence="4" key="1">
    <citation type="submission" date="2017-04" db="EMBL/GenBank/DDBJ databases">
        <title>Genome deletions in a multicellular cyanobacterial endosymbiont for morphological adaptation in marine diatoms.</title>
        <authorList>
            <person name="Wang Y."/>
            <person name="Gao H."/>
            <person name="Li R."/>
            <person name="Xu X."/>
        </authorList>
    </citation>
    <scope>NUCLEOTIDE SEQUENCE</scope>
    <source>
        <strain evidence="4">FACHB 800</strain>
    </source>
</reference>
<dbReference type="RefSeq" id="WP_190609004.1">
    <property type="nucleotide sequence ID" value="NZ_CP021056.1"/>
</dbReference>
<proteinExistence type="predicted"/>
<evidence type="ECO:0000313" key="4">
    <source>
        <dbReference type="EMBL" id="QXE25861.1"/>
    </source>
</evidence>
<dbReference type="InterPro" id="IPR014001">
    <property type="entry name" value="Helicase_ATP-bd"/>
</dbReference>
<dbReference type="PROSITE" id="PS51192">
    <property type="entry name" value="HELICASE_ATP_BIND_1"/>
    <property type="match status" value="1"/>
</dbReference>
<organism evidence="4 5">
    <name type="scientific">Richelia sinica FACHB-800</name>
    <dbReference type="NCBI Taxonomy" id="1357546"/>
    <lineage>
        <taxon>Bacteria</taxon>
        <taxon>Bacillati</taxon>
        <taxon>Cyanobacteriota</taxon>
        <taxon>Cyanophyceae</taxon>
        <taxon>Nostocales</taxon>
        <taxon>Nostocaceae</taxon>
        <taxon>Richelia</taxon>
    </lineage>
</organism>
<dbReference type="GO" id="GO:0000724">
    <property type="term" value="P:double-strand break repair via homologous recombination"/>
    <property type="evidence" value="ECO:0007669"/>
    <property type="project" value="TreeGrafter"/>
</dbReference>
<dbReference type="Pfam" id="PF00270">
    <property type="entry name" value="DEAD"/>
    <property type="match status" value="1"/>
</dbReference>
<dbReference type="GO" id="GO:0003677">
    <property type="term" value="F:DNA binding"/>
    <property type="evidence" value="ECO:0007669"/>
    <property type="project" value="UniProtKB-KW"/>
</dbReference>
<gene>
    <name evidence="4" type="ORF">B6N60_04581</name>
</gene>
<dbReference type="GO" id="GO:0005737">
    <property type="term" value="C:cytoplasm"/>
    <property type="evidence" value="ECO:0007669"/>
    <property type="project" value="TreeGrafter"/>
</dbReference>
<dbReference type="Gene3D" id="3.40.50.300">
    <property type="entry name" value="P-loop containing nucleotide triphosphate hydrolases"/>
    <property type="match status" value="1"/>
</dbReference>
<keyword evidence="2" id="KW-0413">Isomerase</keyword>
<evidence type="ECO:0000313" key="5">
    <source>
        <dbReference type="Proteomes" id="UP000683511"/>
    </source>
</evidence>
<evidence type="ECO:0000259" key="3">
    <source>
        <dbReference type="PROSITE" id="PS51192"/>
    </source>
</evidence>
<dbReference type="EMBL" id="CP021056">
    <property type="protein sequence ID" value="QXE25861.1"/>
    <property type="molecule type" value="Genomic_DNA"/>
</dbReference>
<dbReference type="PANTHER" id="PTHR13710">
    <property type="entry name" value="DNA HELICASE RECQ FAMILY MEMBER"/>
    <property type="match status" value="1"/>
</dbReference>
<evidence type="ECO:0000256" key="2">
    <source>
        <dbReference type="ARBA" id="ARBA00023235"/>
    </source>
</evidence>
<dbReference type="PANTHER" id="PTHR13710:SF153">
    <property type="entry name" value="RECQ-LIKE DNA HELICASE BLM"/>
    <property type="match status" value="1"/>
</dbReference>
<keyword evidence="4" id="KW-0547">Nucleotide-binding</keyword>
<dbReference type="GO" id="GO:0005524">
    <property type="term" value="F:ATP binding"/>
    <property type="evidence" value="ECO:0007669"/>
    <property type="project" value="InterPro"/>
</dbReference>
<name>A0A975Y714_9NOST</name>
<keyword evidence="5" id="KW-1185">Reference proteome</keyword>
<feature type="domain" description="Helicase ATP-binding" evidence="3">
    <location>
        <begin position="159"/>
        <end position="339"/>
    </location>
</feature>
<dbReference type="Proteomes" id="UP000683511">
    <property type="component" value="Chromosome"/>
</dbReference>
<dbReference type="SMART" id="SM00487">
    <property type="entry name" value="DEXDc"/>
    <property type="match status" value="1"/>
</dbReference>
<dbReference type="GO" id="GO:0005694">
    <property type="term" value="C:chromosome"/>
    <property type="evidence" value="ECO:0007669"/>
    <property type="project" value="TreeGrafter"/>
</dbReference>
<evidence type="ECO:0000256" key="1">
    <source>
        <dbReference type="ARBA" id="ARBA00023125"/>
    </source>
</evidence>
<keyword evidence="4" id="KW-0347">Helicase</keyword>
<dbReference type="InterPro" id="IPR027417">
    <property type="entry name" value="P-loop_NTPase"/>
</dbReference>